<dbReference type="OrthoDB" id="10365149at2759"/>
<protein>
    <submittedName>
        <fullName evidence="1">Uncharacterized protein</fullName>
    </submittedName>
</protein>
<organism evidence="1 2">
    <name type="scientific">Brachionus plicatilis</name>
    <name type="common">Marine rotifer</name>
    <name type="synonym">Brachionus muelleri</name>
    <dbReference type="NCBI Taxonomy" id="10195"/>
    <lineage>
        <taxon>Eukaryota</taxon>
        <taxon>Metazoa</taxon>
        <taxon>Spiralia</taxon>
        <taxon>Gnathifera</taxon>
        <taxon>Rotifera</taxon>
        <taxon>Eurotatoria</taxon>
        <taxon>Monogononta</taxon>
        <taxon>Pseudotrocha</taxon>
        <taxon>Ploima</taxon>
        <taxon>Brachionidae</taxon>
        <taxon>Brachionus</taxon>
    </lineage>
</organism>
<reference evidence="1 2" key="1">
    <citation type="journal article" date="2018" name="Sci. Rep.">
        <title>Genomic signatures of local adaptation to the degree of environmental predictability in rotifers.</title>
        <authorList>
            <person name="Franch-Gras L."/>
            <person name="Hahn C."/>
            <person name="Garcia-Roger E.M."/>
            <person name="Carmona M.J."/>
            <person name="Serra M."/>
            <person name="Gomez A."/>
        </authorList>
    </citation>
    <scope>NUCLEOTIDE SEQUENCE [LARGE SCALE GENOMIC DNA]</scope>
    <source>
        <strain evidence="1">HYR1</strain>
    </source>
</reference>
<gene>
    <name evidence="1" type="ORF">BpHYR1_043041</name>
</gene>
<evidence type="ECO:0000313" key="2">
    <source>
        <dbReference type="Proteomes" id="UP000276133"/>
    </source>
</evidence>
<name>A0A3M7PDR4_BRAPC</name>
<evidence type="ECO:0000313" key="1">
    <source>
        <dbReference type="EMBL" id="RMZ97143.1"/>
    </source>
</evidence>
<dbReference type="Proteomes" id="UP000276133">
    <property type="component" value="Unassembled WGS sequence"/>
</dbReference>
<dbReference type="AlphaFoldDB" id="A0A3M7PDR4"/>
<sequence length="87" mass="10141">MVCVTYGCHMDCEKETNNTITIFADKTNALLSLMEETCIEQLEQRLLIRNPNATYEEIIKISSKLFGRNPIYNDPLMEFVHRTQLQN</sequence>
<dbReference type="EMBL" id="REGN01011599">
    <property type="protein sequence ID" value="RMZ97143.1"/>
    <property type="molecule type" value="Genomic_DNA"/>
</dbReference>
<feature type="non-terminal residue" evidence="1">
    <location>
        <position position="87"/>
    </location>
</feature>
<accession>A0A3M7PDR4</accession>
<comment type="caution">
    <text evidence="1">The sequence shown here is derived from an EMBL/GenBank/DDBJ whole genome shotgun (WGS) entry which is preliminary data.</text>
</comment>
<proteinExistence type="predicted"/>
<keyword evidence="2" id="KW-1185">Reference proteome</keyword>